<evidence type="ECO:0000313" key="1">
    <source>
        <dbReference type="EMBL" id="KAK2666085.1"/>
    </source>
</evidence>
<keyword evidence="2" id="KW-1185">Reference proteome</keyword>
<comment type="caution">
    <text evidence="1">The sequence shown here is derived from an EMBL/GenBank/DDBJ whole genome shotgun (WGS) entry which is preliminary data.</text>
</comment>
<dbReference type="Proteomes" id="UP001280121">
    <property type="component" value="Unassembled WGS sequence"/>
</dbReference>
<accession>A0AAE0CWJ0</accession>
<gene>
    <name evidence="1" type="ORF">Ddye_004659</name>
</gene>
<evidence type="ECO:0008006" key="3">
    <source>
        <dbReference type="Google" id="ProtNLM"/>
    </source>
</evidence>
<sequence length="222" mass="24915">MNQTSRRICRKVIAEADTAIHQLCSSKDDGGLGFRDLSIFYQALLAKQVWRIHHNQHTLAANVLNHCYFADSLILIVVYGSSISFMCKSFVWDRELLEKGPRWRVAFVDSICIYLDSWIPRPSTFKIISPPVLSVEALVSELKLLTSSWNDNLVRNSFLPDDAKCILHIPCSFASHKDLLVWHFEKLGSFSIKSAYRQGCSLMAKSSNSGSGLSLGGNIFDA</sequence>
<evidence type="ECO:0000313" key="2">
    <source>
        <dbReference type="Proteomes" id="UP001280121"/>
    </source>
</evidence>
<dbReference type="EMBL" id="JANJYI010000001">
    <property type="protein sequence ID" value="KAK2666085.1"/>
    <property type="molecule type" value="Genomic_DNA"/>
</dbReference>
<organism evidence="1 2">
    <name type="scientific">Dipteronia dyeriana</name>
    <dbReference type="NCBI Taxonomy" id="168575"/>
    <lineage>
        <taxon>Eukaryota</taxon>
        <taxon>Viridiplantae</taxon>
        <taxon>Streptophyta</taxon>
        <taxon>Embryophyta</taxon>
        <taxon>Tracheophyta</taxon>
        <taxon>Spermatophyta</taxon>
        <taxon>Magnoliopsida</taxon>
        <taxon>eudicotyledons</taxon>
        <taxon>Gunneridae</taxon>
        <taxon>Pentapetalae</taxon>
        <taxon>rosids</taxon>
        <taxon>malvids</taxon>
        <taxon>Sapindales</taxon>
        <taxon>Sapindaceae</taxon>
        <taxon>Hippocastanoideae</taxon>
        <taxon>Acereae</taxon>
        <taxon>Dipteronia</taxon>
    </lineage>
</organism>
<protein>
    <recommendedName>
        <fullName evidence="3">Reverse transcriptase</fullName>
    </recommendedName>
</protein>
<name>A0AAE0CWJ0_9ROSI</name>
<proteinExistence type="predicted"/>
<reference evidence="1" key="1">
    <citation type="journal article" date="2023" name="Plant J.">
        <title>Genome sequences and population genomics provide insights into the demographic history, inbreeding, and mutation load of two 'living fossil' tree species of Dipteronia.</title>
        <authorList>
            <person name="Feng Y."/>
            <person name="Comes H.P."/>
            <person name="Chen J."/>
            <person name="Zhu S."/>
            <person name="Lu R."/>
            <person name="Zhang X."/>
            <person name="Li P."/>
            <person name="Qiu J."/>
            <person name="Olsen K.M."/>
            <person name="Qiu Y."/>
        </authorList>
    </citation>
    <scope>NUCLEOTIDE SEQUENCE</scope>
    <source>
        <strain evidence="1">KIB01</strain>
    </source>
</reference>
<dbReference type="AlphaFoldDB" id="A0AAE0CWJ0"/>